<keyword evidence="12" id="KW-0449">Lipoprotein</keyword>
<organism evidence="19 20">
    <name type="scientific">Penicillium desertorum</name>
    <dbReference type="NCBI Taxonomy" id="1303715"/>
    <lineage>
        <taxon>Eukaryota</taxon>
        <taxon>Fungi</taxon>
        <taxon>Dikarya</taxon>
        <taxon>Ascomycota</taxon>
        <taxon>Pezizomycotina</taxon>
        <taxon>Eurotiomycetes</taxon>
        <taxon>Eurotiomycetidae</taxon>
        <taxon>Eurotiales</taxon>
        <taxon>Aspergillaceae</taxon>
        <taxon>Penicillium</taxon>
    </lineage>
</organism>
<comment type="subcellular location">
    <subcellularLocation>
        <location evidence="2">Cell membrane</location>
        <topology evidence="2">Lipid-anchor</topology>
        <topology evidence="2">GPI-anchor</topology>
    </subcellularLocation>
</comment>
<keyword evidence="16" id="KW-0812">Transmembrane</keyword>
<dbReference type="AlphaFoldDB" id="A0A9W9WHG8"/>
<keyword evidence="14" id="KW-0961">Cell wall biogenesis/degradation</keyword>
<gene>
    <name evidence="19" type="ORF">N7530_010473</name>
</gene>
<dbReference type="GO" id="GO:0009277">
    <property type="term" value="C:fungal-type cell wall"/>
    <property type="evidence" value="ECO:0007669"/>
    <property type="project" value="TreeGrafter"/>
</dbReference>
<evidence type="ECO:0000256" key="15">
    <source>
        <dbReference type="ARBA" id="ARBA00038074"/>
    </source>
</evidence>
<dbReference type="OrthoDB" id="4781at2759"/>
<evidence type="ECO:0000256" key="6">
    <source>
        <dbReference type="ARBA" id="ARBA00022676"/>
    </source>
</evidence>
<keyword evidence="13" id="KW-0326">Glycosidase</keyword>
<feature type="transmembrane region" description="Helical" evidence="16">
    <location>
        <begin position="374"/>
        <end position="399"/>
    </location>
</feature>
<comment type="caution">
    <text evidence="19">The sequence shown here is derived from an EMBL/GenBank/DDBJ whole genome shotgun (WGS) entry which is preliminary data.</text>
</comment>
<dbReference type="EC" id="3.2.1.14" evidence="3"/>
<dbReference type="PROSITE" id="PS51762">
    <property type="entry name" value="GH16_2"/>
    <property type="match status" value="1"/>
</dbReference>
<dbReference type="GO" id="GO:0005975">
    <property type="term" value="P:carbohydrate metabolic process"/>
    <property type="evidence" value="ECO:0007669"/>
    <property type="project" value="InterPro"/>
</dbReference>
<keyword evidence="4" id="KW-1003">Cell membrane</keyword>
<evidence type="ECO:0000313" key="19">
    <source>
        <dbReference type="EMBL" id="KAJ5462268.1"/>
    </source>
</evidence>
<evidence type="ECO:0000259" key="18">
    <source>
        <dbReference type="PROSITE" id="PS51762"/>
    </source>
</evidence>
<comment type="similarity">
    <text evidence="15">Belongs to the glycosyl hydrolase 16 family. CRH1 subfamily.</text>
</comment>
<keyword evidence="8 17" id="KW-0732">Signal</keyword>
<dbReference type="InterPro" id="IPR000757">
    <property type="entry name" value="Beta-glucanase-like"/>
</dbReference>
<reference evidence="19" key="1">
    <citation type="submission" date="2022-12" db="EMBL/GenBank/DDBJ databases">
        <authorList>
            <person name="Petersen C."/>
        </authorList>
    </citation>
    <scope>NUCLEOTIDE SEQUENCE</scope>
    <source>
        <strain evidence="19">IBT 17660</strain>
    </source>
</reference>
<feature type="domain" description="GH16" evidence="18">
    <location>
        <begin position="15"/>
        <end position="230"/>
    </location>
</feature>
<evidence type="ECO:0000256" key="17">
    <source>
        <dbReference type="SAM" id="SignalP"/>
    </source>
</evidence>
<feature type="chain" id="PRO_5040772846" description="chitinase" evidence="17">
    <location>
        <begin position="20"/>
        <end position="409"/>
    </location>
</feature>
<dbReference type="InterPro" id="IPR050546">
    <property type="entry name" value="Glycosyl_Hydrlase_16"/>
</dbReference>
<keyword evidence="16" id="KW-1133">Transmembrane helix</keyword>
<evidence type="ECO:0000313" key="20">
    <source>
        <dbReference type="Proteomes" id="UP001147760"/>
    </source>
</evidence>
<evidence type="ECO:0000256" key="7">
    <source>
        <dbReference type="ARBA" id="ARBA00022679"/>
    </source>
</evidence>
<evidence type="ECO:0000256" key="8">
    <source>
        <dbReference type="ARBA" id="ARBA00022729"/>
    </source>
</evidence>
<evidence type="ECO:0000256" key="1">
    <source>
        <dbReference type="ARBA" id="ARBA00000822"/>
    </source>
</evidence>
<accession>A0A9W9WHG8</accession>
<dbReference type="GO" id="GO:0008843">
    <property type="term" value="F:endochitinase activity"/>
    <property type="evidence" value="ECO:0007669"/>
    <property type="project" value="UniProtKB-EC"/>
</dbReference>
<dbReference type="Proteomes" id="UP001147760">
    <property type="component" value="Unassembled WGS sequence"/>
</dbReference>
<evidence type="ECO:0000256" key="4">
    <source>
        <dbReference type="ARBA" id="ARBA00022475"/>
    </source>
</evidence>
<keyword evidence="11" id="KW-0325">Glycoprotein</keyword>
<evidence type="ECO:0000256" key="10">
    <source>
        <dbReference type="ARBA" id="ARBA00023136"/>
    </source>
</evidence>
<dbReference type="GO" id="GO:0016757">
    <property type="term" value="F:glycosyltransferase activity"/>
    <property type="evidence" value="ECO:0007669"/>
    <property type="project" value="UniProtKB-KW"/>
</dbReference>
<sequence length="409" mass="45603">MQYRLLYAALAATVTLVLAQKAPDCNAFDKACPSNKGNAEAHVNYDLTQTLPLNEWKTLGSEVVTGPDGAEFTINEQRDAPAILTDFYIFYGEVSVEMKASPRYWYYDNDEIDWEALGDFTDMLQTNYFGKGDASEDYNRWAWQQVTTPQEVFHNYTWIWSKEKLSWAVDGTVVRTVHYADAKGGTRFPQTPMRIRIGIWAADDPSKTKGTIGWAGGETDYSKAPFTMYVKSIEIVNYTPAESYVYTDRSGSSDSIKINRRISSSETSDTTDTAMQVLSSTNSSTMPPYSASQNEISGSLAVNSNLTESKNSTTPGYPDIPLAQMTIPQILHYLETKVENIFDFISTKTRAFIISRNGSITSAVASWDLLCLQVFGIVFTGLLVLVILSAWACFFSHVCTSPDVTRGRF</sequence>
<evidence type="ECO:0000256" key="14">
    <source>
        <dbReference type="ARBA" id="ARBA00023316"/>
    </source>
</evidence>
<name>A0A9W9WHG8_9EURO</name>
<proteinExistence type="inferred from homology"/>
<evidence type="ECO:0000256" key="9">
    <source>
        <dbReference type="ARBA" id="ARBA00022801"/>
    </source>
</evidence>
<evidence type="ECO:0000256" key="12">
    <source>
        <dbReference type="ARBA" id="ARBA00023288"/>
    </source>
</evidence>
<dbReference type="GO" id="GO:0098552">
    <property type="term" value="C:side of membrane"/>
    <property type="evidence" value="ECO:0007669"/>
    <property type="project" value="UniProtKB-KW"/>
</dbReference>
<dbReference type="Gene3D" id="2.60.120.200">
    <property type="match status" value="1"/>
</dbReference>
<keyword evidence="9" id="KW-0378">Hydrolase</keyword>
<keyword evidence="7" id="KW-0808">Transferase</keyword>
<evidence type="ECO:0000256" key="16">
    <source>
        <dbReference type="SAM" id="Phobius"/>
    </source>
</evidence>
<dbReference type="PANTHER" id="PTHR10963:SF27">
    <property type="entry name" value="GLYCOSIDASE-RELATED"/>
    <property type="match status" value="1"/>
</dbReference>
<keyword evidence="6" id="KW-0328">Glycosyltransferase</keyword>
<dbReference type="GO" id="GO:0005886">
    <property type="term" value="C:plasma membrane"/>
    <property type="evidence" value="ECO:0007669"/>
    <property type="project" value="UniProtKB-SubCell"/>
</dbReference>
<keyword evidence="5" id="KW-0336">GPI-anchor</keyword>
<evidence type="ECO:0000256" key="3">
    <source>
        <dbReference type="ARBA" id="ARBA00012729"/>
    </source>
</evidence>
<protein>
    <recommendedName>
        <fullName evidence="3">chitinase</fullName>
        <ecNumber evidence="3">3.2.1.14</ecNumber>
    </recommendedName>
</protein>
<keyword evidence="20" id="KW-1185">Reference proteome</keyword>
<dbReference type="SUPFAM" id="SSF49899">
    <property type="entry name" value="Concanavalin A-like lectins/glucanases"/>
    <property type="match status" value="1"/>
</dbReference>
<keyword evidence="10 16" id="KW-0472">Membrane</keyword>
<reference evidence="19" key="2">
    <citation type="journal article" date="2023" name="IMA Fungus">
        <title>Comparative genomic study of the Penicillium genus elucidates a diverse pangenome and 15 lateral gene transfer events.</title>
        <authorList>
            <person name="Petersen C."/>
            <person name="Sorensen T."/>
            <person name="Nielsen M.R."/>
            <person name="Sondergaard T.E."/>
            <person name="Sorensen J.L."/>
            <person name="Fitzpatrick D.A."/>
            <person name="Frisvad J.C."/>
            <person name="Nielsen K.L."/>
        </authorList>
    </citation>
    <scope>NUCLEOTIDE SEQUENCE</scope>
    <source>
        <strain evidence="19">IBT 17660</strain>
    </source>
</reference>
<comment type="catalytic activity">
    <reaction evidence="1">
        <text>Random endo-hydrolysis of N-acetyl-beta-D-glucosaminide (1-&gt;4)-beta-linkages in chitin and chitodextrins.</text>
        <dbReference type="EC" id="3.2.1.14"/>
    </reaction>
</comment>
<dbReference type="Pfam" id="PF00722">
    <property type="entry name" value="Glyco_hydro_16"/>
    <property type="match status" value="1"/>
</dbReference>
<evidence type="ECO:0000256" key="5">
    <source>
        <dbReference type="ARBA" id="ARBA00022622"/>
    </source>
</evidence>
<dbReference type="InterPro" id="IPR013320">
    <property type="entry name" value="ConA-like_dom_sf"/>
</dbReference>
<feature type="signal peptide" evidence="17">
    <location>
        <begin position="1"/>
        <end position="19"/>
    </location>
</feature>
<dbReference type="PANTHER" id="PTHR10963">
    <property type="entry name" value="GLYCOSYL HYDROLASE-RELATED"/>
    <property type="match status" value="1"/>
</dbReference>
<evidence type="ECO:0000256" key="13">
    <source>
        <dbReference type="ARBA" id="ARBA00023295"/>
    </source>
</evidence>
<evidence type="ECO:0000256" key="11">
    <source>
        <dbReference type="ARBA" id="ARBA00023180"/>
    </source>
</evidence>
<dbReference type="EMBL" id="JAPWDO010000007">
    <property type="protein sequence ID" value="KAJ5462268.1"/>
    <property type="molecule type" value="Genomic_DNA"/>
</dbReference>
<dbReference type="GO" id="GO:0031505">
    <property type="term" value="P:fungal-type cell wall organization"/>
    <property type="evidence" value="ECO:0007669"/>
    <property type="project" value="TreeGrafter"/>
</dbReference>
<evidence type="ECO:0000256" key="2">
    <source>
        <dbReference type="ARBA" id="ARBA00004609"/>
    </source>
</evidence>